<comment type="caution">
    <text evidence="3">The sequence shown here is derived from an EMBL/GenBank/DDBJ whole genome shotgun (WGS) entry which is preliminary data.</text>
</comment>
<feature type="region of interest" description="Disordered" evidence="1">
    <location>
        <begin position="120"/>
        <end position="144"/>
    </location>
</feature>
<keyword evidence="2" id="KW-0812">Transmembrane</keyword>
<evidence type="ECO:0000256" key="2">
    <source>
        <dbReference type="SAM" id="Phobius"/>
    </source>
</evidence>
<keyword evidence="2" id="KW-1133">Transmembrane helix</keyword>
<accession>A0AAE0GF52</accession>
<proteinExistence type="predicted"/>
<protein>
    <recommendedName>
        <fullName evidence="5">Transmembrane protein</fullName>
    </recommendedName>
</protein>
<evidence type="ECO:0000313" key="3">
    <source>
        <dbReference type="EMBL" id="KAK3276818.1"/>
    </source>
</evidence>
<reference evidence="3 4" key="1">
    <citation type="journal article" date="2015" name="Genome Biol. Evol.">
        <title>Comparative Genomics of a Bacterivorous Green Alga Reveals Evolutionary Causalities and Consequences of Phago-Mixotrophic Mode of Nutrition.</title>
        <authorList>
            <person name="Burns J.A."/>
            <person name="Paasch A."/>
            <person name="Narechania A."/>
            <person name="Kim E."/>
        </authorList>
    </citation>
    <scope>NUCLEOTIDE SEQUENCE [LARGE SCALE GENOMIC DNA]</scope>
    <source>
        <strain evidence="3 4">PLY_AMNH</strain>
    </source>
</reference>
<feature type="transmembrane region" description="Helical" evidence="2">
    <location>
        <begin position="26"/>
        <end position="49"/>
    </location>
</feature>
<sequence length="230" mass="25259">MESSRPLSDEPGQEAGDGATGDLLSALLSLLDLLTYVAPICVLLWIYGAPYIPKPLCKRQHLKVAWTRRVIALVLLTTWCSLGIMVNSPAASTGVDGDIREASQRIGEGLQREYLDKLHDAASSEDPGGNATTGSTNLDPEEDINRKHMEGHDARKISEAKFHRAGERLLALEDTLRRADHVIRANSRLAKASNPPPPKKKFLTLKELQSMQHLGKSAERRELAKKLGVQ</sequence>
<feature type="transmembrane region" description="Helical" evidence="2">
    <location>
        <begin position="70"/>
        <end position="90"/>
    </location>
</feature>
<dbReference type="Proteomes" id="UP001190700">
    <property type="component" value="Unassembled WGS sequence"/>
</dbReference>
<dbReference type="EMBL" id="LGRX02006372">
    <property type="protein sequence ID" value="KAK3276818.1"/>
    <property type="molecule type" value="Genomic_DNA"/>
</dbReference>
<gene>
    <name evidence="3" type="ORF">CYMTET_15130</name>
</gene>
<organism evidence="3 4">
    <name type="scientific">Cymbomonas tetramitiformis</name>
    <dbReference type="NCBI Taxonomy" id="36881"/>
    <lineage>
        <taxon>Eukaryota</taxon>
        <taxon>Viridiplantae</taxon>
        <taxon>Chlorophyta</taxon>
        <taxon>Pyramimonadophyceae</taxon>
        <taxon>Pyramimonadales</taxon>
        <taxon>Pyramimonadaceae</taxon>
        <taxon>Cymbomonas</taxon>
    </lineage>
</organism>
<dbReference type="AlphaFoldDB" id="A0AAE0GF52"/>
<name>A0AAE0GF52_9CHLO</name>
<evidence type="ECO:0008006" key="5">
    <source>
        <dbReference type="Google" id="ProtNLM"/>
    </source>
</evidence>
<keyword evidence="2" id="KW-0472">Membrane</keyword>
<evidence type="ECO:0000256" key="1">
    <source>
        <dbReference type="SAM" id="MobiDB-lite"/>
    </source>
</evidence>
<evidence type="ECO:0000313" key="4">
    <source>
        <dbReference type="Proteomes" id="UP001190700"/>
    </source>
</evidence>
<keyword evidence="4" id="KW-1185">Reference proteome</keyword>